<name>A0A1G2QYA6_9BACT</name>
<dbReference type="InterPro" id="IPR038577">
    <property type="entry name" value="GT10-like_C_sf"/>
</dbReference>
<sequence length="340" mass="40602">MPNIYVDPTSPLHLNNVLFEKSDAYNKNNCREPFQFLKEQGIQHDLHFQTIDFWTPEKSKSTDIYVSFDHKFFLRRLYWKVKHKWYPTVDTSKFAKRILFQFEPPVVMPEIRLYTNKVSDLYERAFFTWKTGNPKIKLFFTPLPIPEGGIFPDYWTRANRKFLTLINSNRKPPFRYKELLTERVKAILYFGKTQEIDLYGFDWEERPLFPYWFQKQKIAKVYRGSVKDKYKILSGYTFGFAFENCELPGYITDKIFDCMYVGTVPIYLGAPDVEEYIPKDCFIDMRNFKDYGALRTFLKSLSVAEIKAYRDNGRRFLQSKQVELFGKEHFVKTVFDACSI</sequence>
<dbReference type="PANTHER" id="PTHR11929:SF231">
    <property type="entry name" value="FUCOSYLTRANSFERASE"/>
    <property type="match status" value="1"/>
</dbReference>
<dbReference type="AlphaFoldDB" id="A0A1G2QYA6"/>
<accession>A0A1G2QYA6</accession>
<gene>
    <name evidence="5" type="ORF">A2843_00750</name>
</gene>
<evidence type="ECO:0000256" key="3">
    <source>
        <dbReference type="ARBA" id="ARBA00022679"/>
    </source>
</evidence>
<dbReference type="Gene3D" id="3.40.50.11660">
    <property type="entry name" value="Glycosyl transferase family 10, C-terminal domain"/>
    <property type="match status" value="1"/>
</dbReference>
<dbReference type="GO" id="GO:0016020">
    <property type="term" value="C:membrane"/>
    <property type="evidence" value="ECO:0007669"/>
    <property type="project" value="InterPro"/>
</dbReference>
<keyword evidence="3" id="KW-0808">Transferase</keyword>
<evidence type="ECO:0000256" key="1">
    <source>
        <dbReference type="ARBA" id="ARBA00008919"/>
    </source>
</evidence>
<reference evidence="5 6" key="1">
    <citation type="journal article" date="2016" name="Nat. Commun.">
        <title>Thousands of microbial genomes shed light on interconnected biogeochemical processes in an aquifer system.</title>
        <authorList>
            <person name="Anantharaman K."/>
            <person name="Brown C.T."/>
            <person name="Hug L.A."/>
            <person name="Sharon I."/>
            <person name="Castelle C.J."/>
            <person name="Probst A.J."/>
            <person name="Thomas B.C."/>
            <person name="Singh A."/>
            <person name="Wilkins M.J."/>
            <person name="Karaoz U."/>
            <person name="Brodie E.L."/>
            <person name="Williams K.H."/>
            <person name="Hubbard S.S."/>
            <person name="Banfield J.F."/>
        </authorList>
    </citation>
    <scope>NUCLEOTIDE SEQUENCE [LARGE SCALE GENOMIC DNA]</scope>
</reference>
<evidence type="ECO:0000256" key="2">
    <source>
        <dbReference type="ARBA" id="ARBA00022676"/>
    </source>
</evidence>
<proteinExistence type="inferred from homology"/>
<dbReference type="InterPro" id="IPR055270">
    <property type="entry name" value="Glyco_tran_10_C"/>
</dbReference>
<dbReference type="Pfam" id="PF00852">
    <property type="entry name" value="Glyco_transf_10"/>
    <property type="match status" value="1"/>
</dbReference>
<keyword evidence="2" id="KW-0328">Glycosyltransferase</keyword>
<evidence type="ECO:0000259" key="4">
    <source>
        <dbReference type="Pfam" id="PF00852"/>
    </source>
</evidence>
<evidence type="ECO:0000313" key="5">
    <source>
        <dbReference type="EMBL" id="OHA64811.1"/>
    </source>
</evidence>
<protein>
    <recommendedName>
        <fullName evidence="4">Fucosyltransferase C-terminal domain-containing protein</fullName>
    </recommendedName>
</protein>
<feature type="domain" description="Fucosyltransferase C-terminal" evidence="4">
    <location>
        <begin position="182"/>
        <end position="305"/>
    </location>
</feature>
<dbReference type="Proteomes" id="UP000178170">
    <property type="component" value="Unassembled WGS sequence"/>
</dbReference>
<organism evidence="5 6">
    <name type="scientific">Candidatus Wildermuthbacteria bacterium RIFCSPHIGHO2_01_FULL_48_27b</name>
    <dbReference type="NCBI Taxonomy" id="1802447"/>
    <lineage>
        <taxon>Bacteria</taxon>
        <taxon>Candidatus Wildermuthiibacteriota</taxon>
    </lineage>
</organism>
<dbReference type="PANTHER" id="PTHR11929">
    <property type="entry name" value="ALPHA- 1,3 -FUCOSYLTRANSFERASE"/>
    <property type="match status" value="1"/>
</dbReference>
<dbReference type="InterPro" id="IPR001503">
    <property type="entry name" value="Glyco_trans_10"/>
</dbReference>
<evidence type="ECO:0000313" key="6">
    <source>
        <dbReference type="Proteomes" id="UP000178170"/>
    </source>
</evidence>
<comment type="caution">
    <text evidence="5">The sequence shown here is derived from an EMBL/GenBank/DDBJ whole genome shotgun (WGS) entry which is preliminary data.</text>
</comment>
<comment type="similarity">
    <text evidence="1">Belongs to the glycosyltransferase 10 family.</text>
</comment>
<dbReference type="EMBL" id="MHTS01000007">
    <property type="protein sequence ID" value="OHA64811.1"/>
    <property type="molecule type" value="Genomic_DNA"/>
</dbReference>
<dbReference type="SUPFAM" id="SSF53756">
    <property type="entry name" value="UDP-Glycosyltransferase/glycogen phosphorylase"/>
    <property type="match status" value="1"/>
</dbReference>
<dbReference type="GO" id="GO:0046920">
    <property type="term" value="F:alpha-(1-&gt;3)-fucosyltransferase activity"/>
    <property type="evidence" value="ECO:0007669"/>
    <property type="project" value="TreeGrafter"/>
</dbReference>